<dbReference type="RefSeq" id="WP_114365788.1">
    <property type="nucleotide sequence ID" value="NZ_BHZF01000001.1"/>
</dbReference>
<gene>
    <name evidence="11" type="primary">fluC</name>
    <name evidence="11" type="synonym">crcB</name>
    <name evidence="12" type="ORF">DES35_101708</name>
</gene>
<organism evidence="12 13">
    <name type="scientific">Schleiferia thermophila</name>
    <dbReference type="NCBI Taxonomy" id="884107"/>
    <lineage>
        <taxon>Bacteria</taxon>
        <taxon>Pseudomonadati</taxon>
        <taxon>Bacteroidota</taxon>
        <taxon>Flavobacteriia</taxon>
        <taxon>Flavobacteriales</taxon>
        <taxon>Schleiferiaceae</taxon>
        <taxon>Schleiferia</taxon>
    </lineage>
</organism>
<evidence type="ECO:0000256" key="5">
    <source>
        <dbReference type="ARBA" id="ARBA00022989"/>
    </source>
</evidence>
<feature type="transmembrane region" description="Helical" evidence="11">
    <location>
        <begin position="98"/>
        <end position="123"/>
    </location>
</feature>
<evidence type="ECO:0000256" key="6">
    <source>
        <dbReference type="ARBA" id="ARBA00023065"/>
    </source>
</evidence>
<dbReference type="Pfam" id="PF02537">
    <property type="entry name" value="CRCB"/>
    <property type="match status" value="1"/>
</dbReference>
<comment type="function">
    <text evidence="11">Fluoride-specific ion channel. Important for reducing fluoride concentration in the cell, thus reducing its toxicity.</text>
</comment>
<keyword evidence="6 11" id="KW-0406">Ion transport</keyword>
<keyword evidence="11" id="KW-0813">Transport</keyword>
<evidence type="ECO:0000256" key="8">
    <source>
        <dbReference type="ARBA" id="ARBA00023303"/>
    </source>
</evidence>
<keyword evidence="5 11" id="KW-1133">Transmembrane helix</keyword>
<feature type="transmembrane region" description="Helical" evidence="11">
    <location>
        <begin position="7"/>
        <end position="28"/>
    </location>
</feature>
<name>A0A369A8F1_9FLAO</name>
<evidence type="ECO:0000256" key="11">
    <source>
        <dbReference type="HAMAP-Rule" id="MF_00454"/>
    </source>
</evidence>
<keyword evidence="8 11" id="KW-0407">Ion channel</keyword>
<evidence type="ECO:0000256" key="9">
    <source>
        <dbReference type="ARBA" id="ARBA00035120"/>
    </source>
</evidence>
<dbReference type="InterPro" id="IPR003691">
    <property type="entry name" value="FluC"/>
</dbReference>
<reference evidence="12 13" key="1">
    <citation type="submission" date="2018-07" db="EMBL/GenBank/DDBJ databases">
        <title>Genomic Encyclopedia of Type Strains, Phase IV (KMG-IV): sequencing the most valuable type-strain genomes for metagenomic binning, comparative biology and taxonomic classification.</title>
        <authorList>
            <person name="Goeker M."/>
        </authorList>
    </citation>
    <scope>NUCLEOTIDE SEQUENCE [LARGE SCALE GENOMIC DNA]</scope>
    <source>
        <strain evidence="12 13">DSM 21410</strain>
    </source>
</reference>
<keyword evidence="11" id="KW-0915">Sodium</keyword>
<feature type="binding site" evidence="11">
    <location>
        <position position="80"/>
    </location>
    <ligand>
        <name>Na(+)</name>
        <dbReference type="ChEBI" id="CHEBI:29101"/>
        <note>structural</note>
    </ligand>
</feature>
<comment type="caution">
    <text evidence="12">The sequence shown here is derived from an EMBL/GenBank/DDBJ whole genome shotgun (WGS) entry which is preliminary data.</text>
</comment>
<accession>A0A369A8F1</accession>
<proteinExistence type="inferred from homology"/>
<protein>
    <recommendedName>
        <fullName evidence="11">Fluoride-specific ion channel FluC</fullName>
    </recommendedName>
</protein>
<evidence type="ECO:0000256" key="2">
    <source>
        <dbReference type="ARBA" id="ARBA00022475"/>
    </source>
</evidence>
<feature type="transmembrane region" description="Helical" evidence="11">
    <location>
        <begin position="69"/>
        <end position="86"/>
    </location>
</feature>
<dbReference type="Proteomes" id="UP000253517">
    <property type="component" value="Unassembled WGS sequence"/>
</dbReference>
<comment type="subcellular location">
    <subcellularLocation>
        <location evidence="1 11">Cell membrane</location>
        <topology evidence="1 11">Multi-pass membrane protein</topology>
    </subcellularLocation>
</comment>
<evidence type="ECO:0000256" key="3">
    <source>
        <dbReference type="ARBA" id="ARBA00022519"/>
    </source>
</evidence>
<dbReference type="PANTHER" id="PTHR28259">
    <property type="entry name" value="FLUORIDE EXPORT PROTEIN 1-RELATED"/>
    <property type="match status" value="1"/>
</dbReference>
<evidence type="ECO:0000313" key="12">
    <source>
        <dbReference type="EMBL" id="RCX05423.1"/>
    </source>
</evidence>
<dbReference type="PANTHER" id="PTHR28259:SF1">
    <property type="entry name" value="FLUORIDE EXPORT PROTEIN 1-RELATED"/>
    <property type="match status" value="1"/>
</dbReference>
<dbReference type="GO" id="GO:0046872">
    <property type="term" value="F:metal ion binding"/>
    <property type="evidence" value="ECO:0007669"/>
    <property type="project" value="UniProtKB-KW"/>
</dbReference>
<sequence length="124" mass="13674">MEIVKYTIIAGIGSFIGGTARYLISVFVQQLYKIGYPVSTLFVNIFGSFLIGIVLAFWQRDIVSDSWRIFLATGILGGFTTFSSFSQEVMLMMRSGEFYSAFSYIGVSVLLGILACSLGFLMAK</sequence>
<evidence type="ECO:0000256" key="1">
    <source>
        <dbReference type="ARBA" id="ARBA00004651"/>
    </source>
</evidence>
<dbReference type="GO" id="GO:0005886">
    <property type="term" value="C:plasma membrane"/>
    <property type="evidence" value="ECO:0007669"/>
    <property type="project" value="UniProtKB-SubCell"/>
</dbReference>
<keyword evidence="11" id="KW-0479">Metal-binding</keyword>
<evidence type="ECO:0000256" key="10">
    <source>
        <dbReference type="ARBA" id="ARBA00035585"/>
    </source>
</evidence>
<feature type="transmembrane region" description="Helical" evidence="11">
    <location>
        <begin position="34"/>
        <end position="57"/>
    </location>
</feature>
<keyword evidence="3" id="KW-0997">Cell inner membrane</keyword>
<dbReference type="AlphaFoldDB" id="A0A369A8F1"/>
<keyword evidence="2 11" id="KW-1003">Cell membrane</keyword>
<evidence type="ECO:0000313" key="13">
    <source>
        <dbReference type="Proteomes" id="UP000253517"/>
    </source>
</evidence>
<keyword evidence="4 11" id="KW-0812">Transmembrane</keyword>
<feature type="binding site" evidence="11">
    <location>
        <position position="77"/>
    </location>
    <ligand>
        <name>Na(+)</name>
        <dbReference type="ChEBI" id="CHEBI:29101"/>
        <note>structural</note>
    </ligand>
</feature>
<evidence type="ECO:0000256" key="7">
    <source>
        <dbReference type="ARBA" id="ARBA00023136"/>
    </source>
</evidence>
<dbReference type="HAMAP" id="MF_00454">
    <property type="entry name" value="FluC"/>
    <property type="match status" value="1"/>
</dbReference>
<dbReference type="GO" id="GO:0062054">
    <property type="term" value="F:fluoride channel activity"/>
    <property type="evidence" value="ECO:0007669"/>
    <property type="project" value="UniProtKB-UniRule"/>
</dbReference>
<comment type="similarity">
    <text evidence="9 11">Belongs to the fluoride channel Fluc/FEX (TC 1.A.43) family.</text>
</comment>
<dbReference type="EMBL" id="QPJS01000001">
    <property type="protein sequence ID" value="RCX05423.1"/>
    <property type="molecule type" value="Genomic_DNA"/>
</dbReference>
<evidence type="ECO:0000256" key="4">
    <source>
        <dbReference type="ARBA" id="ARBA00022692"/>
    </source>
</evidence>
<comment type="activity regulation">
    <text evidence="11">Na(+) is not transported, but it plays an essential structural role and its presence is essential for fluoride channel function.</text>
</comment>
<keyword evidence="7 11" id="KW-0472">Membrane</keyword>
<dbReference type="NCBIfam" id="TIGR00494">
    <property type="entry name" value="crcB"/>
    <property type="match status" value="1"/>
</dbReference>
<comment type="catalytic activity">
    <reaction evidence="10">
        <text>fluoride(in) = fluoride(out)</text>
        <dbReference type="Rhea" id="RHEA:76159"/>
        <dbReference type="ChEBI" id="CHEBI:17051"/>
    </reaction>
    <physiologicalReaction direction="left-to-right" evidence="10">
        <dbReference type="Rhea" id="RHEA:76160"/>
    </physiologicalReaction>
</comment>
<dbReference type="GO" id="GO:0140114">
    <property type="term" value="P:cellular detoxification of fluoride"/>
    <property type="evidence" value="ECO:0007669"/>
    <property type="project" value="UniProtKB-UniRule"/>
</dbReference>
<keyword evidence="13" id="KW-1185">Reference proteome</keyword>